<evidence type="ECO:0000313" key="2">
    <source>
        <dbReference type="EMBL" id="MDM4018087.1"/>
    </source>
</evidence>
<sequence length="250" mass="26857">MPLRKLWDSIRGKADKPVAAETRETIPISVAEERARNNVQSQPAADEAASATPSPIRSSAAQPPGPPPGPADATPVRQDASSARKATGAAKPVLDRQDKKLCRRLESMDVQTVLEVGVGDGARGLGVVESLTRHGHSTPVCYIAVDLFEMDEQTADGKAPLQLRDFHRQLREYPAKVHLVPMPADQGLDRVLRTYGQVDVIIWAKPAAPSATQASLLSRLSKPTTVMMKRENGSWSESSSATAVNSRKAA</sequence>
<feature type="compositionally biased region" description="Basic and acidic residues" evidence="1">
    <location>
        <begin position="1"/>
        <end position="24"/>
    </location>
</feature>
<dbReference type="EMBL" id="JASZZN010000018">
    <property type="protein sequence ID" value="MDM4018087.1"/>
    <property type="molecule type" value="Genomic_DNA"/>
</dbReference>
<evidence type="ECO:0000256" key="1">
    <source>
        <dbReference type="SAM" id="MobiDB-lite"/>
    </source>
</evidence>
<accession>A0ABT7PNJ4</accession>
<feature type="region of interest" description="Disordered" evidence="1">
    <location>
        <begin position="1"/>
        <end position="94"/>
    </location>
</feature>
<dbReference type="RefSeq" id="WP_149499426.1">
    <property type="nucleotide sequence ID" value="NZ_CP141221.1"/>
</dbReference>
<protein>
    <submittedName>
        <fullName evidence="2">Uncharacterized protein</fullName>
    </submittedName>
</protein>
<name>A0ABT7PNJ4_9BACT</name>
<comment type="caution">
    <text evidence="2">The sequence shown here is derived from an EMBL/GenBank/DDBJ whole genome shotgun (WGS) entry which is preliminary data.</text>
</comment>
<dbReference type="Proteomes" id="UP001239462">
    <property type="component" value="Unassembled WGS sequence"/>
</dbReference>
<keyword evidence="3" id="KW-1185">Reference proteome</keyword>
<feature type="region of interest" description="Disordered" evidence="1">
    <location>
        <begin position="229"/>
        <end position="250"/>
    </location>
</feature>
<organism evidence="2 3">
    <name type="scientific">Roseiconus lacunae</name>
    <dbReference type="NCBI Taxonomy" id="2605694"/>
    <lineage>
        <taxon>Bacteria</taxon>
        <taxon>Pseudomonadati</taxon>
        <taxon>Planctomycetota</taxon>
        <taxon>Planctomycetia</taxon>
        <taxon>Pirellulales</taxon>
        <taxon>Pirellulaceae</taxon>
        <taxon>Roseiconus</taxon>
    </lineage>
</organism>
<feature type="compositionally biased region" description="Polar residues" evidence="1">
    <location>
        <begin position="233"/>
        <end position="250"/>
    </location>
</feature>
<gene>
    <name evidence="2" type="ORF">QTN89_21745</name>
</gene>
<proteinExistence type="predicted"/>
<reference evidence="2 3" key="1">
    <citation type="submission" date="2023-06" db="EMBL/GenBank/DDBJ databases">
        <title>Roseiconus lacunae JC819 isolated from Gulf of Mannar region, Tamil Nadu.</title>
        <authorList>
            <person name="Pk S."/>
            <person name="Ch S."/>
            <person name="Ch V.R."/>
        </authorList>
    </citation>
    <scope>NUCLEOTIDE SEQUENCE [LARGE SCALE GENOMIC DNA]</scope>
    <source>
        <strain evidence="2 3">JC819</strain>
    </source>
</reference>
<evidence type="ECO:0000313" key="3">
    <source>
        <dbReference type="Proteomes" id="UP001239462"/>
    </source>
</evidence>
<feature type="compositionally biased region" description="Polar residues" evidence="1">
    <location>
        <begin position="51"/>
        <end position="61"/>
    </location>
</feature>